<evidence type="ECO:0000313" key="2">
    <source>
        <dbReference type="Proteomes" id="UP000319432"/>
    </source>
</evidence>
<dbReference type="EMBL" id="CP033464">
    <property type="protein sequence ID" value="QDX93736.1"/>
    <property type="molecule type" value="Genomic_DNA"/>
</dbReference>
<dbReference type="Proteomes" id="UP000319432">
    <property type="component" value="Chromosome"/>
</dbReference>
<accession>A0A518V9R0</accession>
<proteinExistence type="predicted"/>
<reference evidence="1 2" key="1">
    <citation type="submission" date="2018-11" db="EMBL/GenBank/DDBJ databases">
        <title>Phylogenetic determinants of toxin gene distribution in genomes of Brevibacillus laterosporus.</title>
        <authorList>
            <person name="Glare T.R."/>
            <person name="Durrant A."/>
            <person name="Berry C."/>
            <person name="Palma L."/>
            <person name="Ormskirk M."/>
            <person name="Cox M.O."/>
        </authorList>
    </citation>
    <scope>NUCLEOTIDE SEQUENCE [LARGE SCALE GENOMIC DNA]</scope>
    <source>
        <strain evidence="1 2">1821L</strain>
    </source>
</reference>
<keyword evidence="2" id="KW-1185">Reference proteome</keyword>
<evidence type="ECO:0008006" key="3">
    <source>
        <dbReference type="Google" id="ProtNLM"/>
    </source>
</evidence>
<dbReference type="AlphaFoldDB" id="A0A518V9R0"/>
<gene>
    <name evidence="1" type="ORF">EEL30_16405</name>
</gene>
<name>A0A518V9R0_BRELA</name>
<evidence type="ECO:0000313" key="1">
    <source>
        <dbReference type="EMBL" id="QDX93736.1"/>
    </source>
</evidence>
<protein>
    <recommendedName>
        <fullName evidence="3">DUF3888 domain-containing protein</fullName>
    </recommendedName>
</protein>
<dbReference type="OrthoDB" id="1937736at2"/>
<organism evidence="1 2">
    <name type="scientific">Brevibacillus laterosporus</name>
    <name type="common">Bacillus laterosporus</name>
    <dbReference type="NCBI Taxonomy" id="1465"/>
    <lineage>
        <taxon>Bacteria</taxon>
        <taxon>Bacillati</taxon>
        <taxon>Bacillota</taxon>
        <taxon>Bacilli</taxon>
        <taxon>Bacillales</taxon>
        <taxon>Paenibacillaceae</taxon>
        <taxon>Brevibacillus</taxon>
    </lineage>
</organism>
<sequence>MINHQFVKGYVNNYGCFYMPFSFCGYDKNGDEKMKRTGLGKKVVLALGVACIVGTLSCFKATSGCKDSSSLNHVASGLDISSTLCILSTSKGSHPSNSSGLAIDKSASISNCKEEYREQLLEGALINRYVNLIGETLQRQFGCEKIVAIKRLGDSNIPFFEVTVQVMTYGKEYHHPPYDAVILVIRDRIDLVSLAGISKKRNISKKEYQQECRCSQRYQQKK</sequence>